<keyword evidence="4" id="KW-1185">Reference proteome</keyword>
<gene>
    <name evidence="3" type="ORF">Bathy07g01530</name>
</gene>
<dbReference type="Proteomes" id="UP000198341">
    <property type="component" value="Chromosome 7"/>
</dbReference>
<dbReference type="KEGG" id="bpg:Bathy07g01530"/>
<reference evidence="3 4" key="1">
    <citation type="submission" date="2011-10" db="EMBL/GenBank/DDBJ databases">
        <authorList>
            <person name="Genoscope - CEA"/>
        </authorList>
    </citation>
    <scope>NUCLEOTIDE SEQUENCE [LARGE SCALE GENOMIC DNA]</scope>
    <source>
        <strain evidence="3 4">RCC 1105</strain>
    </source>
</reference>
<dbReference type="InterPro" id="IPR055429">
    <property type="entry name" value="TRAPPC13_M"/>
</dbReference>
<organism evidence="3 4">
    <name type="scientific">Bathycoccus prasinos</name>
    <dbReference type="NCBI Taxonomy" id="41875"/>
    <lineage>
        <taxon>Eukaryota</taxon>
        <taxon>Viridiplantae</taxon>
        <taxon>Chlorophyta</taxon>
        <taxon>Mamiellophyceae</taxon>
        <taxon>Mamiellales</taxon>
        <taxon>Bathycoccaceae</taxon>
        <taxon>Bathycoccus</taxon>
    </lineage>
</organism>
<proteinExistence type="predicted"/>
<sequence>MRSSSAFEDLDDDDDDDTKIVRFKIARSKRPKTVFASSSSSSFKDDFFALQLSENENETKIALGETARWLISAQNANDDNNTKRVATKTRIKAEVLVGNKTRFSQKRRGVSSASIQGATSFILLDEIGDGKTTEATGSCSLKPSESREAEVHFSAKHLGEHTLKCTAEYVDCPYDERSAVAIMNVAGENTVYDVGERKRAVRYFSFDVTNPLHVRTKTRRVFTRSRSEDSDNNSTSSSKEKVFLEATIENVDKAAARLITKVHLIVDERRHASTALFPEIADEETLFDVGNNKNQIYLQKGGGAAHFLFEITETDEWGVSSSMTTTSTSGKDELGTLEICWLGSTGEPGRLQTQPILAPKPSDTTPPQIVRGTSLGGGGDYSRPILRTTVEILNSEEDENVPNGANNIAATINRAVKVTAVTAERPFLVRVKVSNLSPTTDSGAVELRIEDDTASNNDAKTQNNISNNDINALLSHSGTIRVNGESMKILQEIPKNNGSREALFEMVALAPGVKKLPQLTVRELNGRILLSPAAREVFVLAP</sequence>
<dbReference type="PANTHER" id="PTHR13134">
    <property type="entry name" value="TRAFFICKING PROTEIN PARTICLE COMPLEX SUBUNIT 13"/>
    <property type="match status" value="1"/>
</dbReference>
<dbReference type="AlphaFoldDB" id="K8F2H4"/>
<protein>
    <submittedName>
        <fullName evidence="3">Uncharacterized protein</fullName>
    </submittedName>
</protein>
<dbReference type="Pfam" id="PF23647">
    <property type="entry name" value="TRAPPC13_M"/>
    <property type="match status" value="1"/>
</dbReference>
<evidence type="ECO:0000259" key="2">
    <source>
        <dbReference type="Pfam" id="PF23647"/>
    </source>
</evidence>
<feature type="domain" description="Trafficking protein particle complex subunit 13 middle" evidence="2">
    <location>
        <begin position="236"/>
        <end position="355"/>
    </location>
</feature>
<dbReference type="GO" id="GO:1990072">
    <property type="term" value="C:TRAPPIII protein complex"/>
    <property type="evidence" value="ECO:0007669"/>
    <property type="project" value="TreeGrafter"/>
</dbReference>
<dbReference type="InterPro" id="IPR055427">
    <property type="entry name" value="TRAPPC13_N"/>
</dbReference>
<dbReference type="STRING" id="41875.K8F2H4"/>
<dbReference type="OrthoDB" id="10250284at2759"/>
<dbReference type="EMBL" id="FO082272">
    <property type="protein sequence ID" value="CCO66252.1"/>
    <property type="molecule type" value="Genomic_DNA"/>
</dbReference>
<dbReference type="Pfam" id="PF06159">
    <property type="entry name" value="TRAPPC13_N"/>
    <property type="match status" value="1"/>
</dbReference>
<feature type="domain" description="Trafficking protein particle complex subunit 13 N-terminal" evidence="1">
    <location>
        <begin position="60"/>
        <end position="192"/>
    </location>
</feature>
<accession>K8F2H4</accession>
<dbReference type="InterPro" id="IPR010378">
    <property type="entry name" value="TRAPPC13"/>
</dbReference>
<evidence type="ECO:0000313" key="3">
    <source>
        <dbReference type="EMBL" id="CCO66252.1"/>
    </source>
</evidence>
<evidence type="ECO:0000259" key="1">
    <source>
        <dbReference type="Pfam" id="PF06159"/>
    </source>
</evidence>
<evidence type="ECO:0000313" key="4">
    <source>
        <dbReference type="Proteomes" id="UP000198341"/>
    </source>
</evidence>
<dbReference type="RefSeq" id="XP_007512164.1">
    <property type="nucleotide sequence ID" value="XM_007512102.1"/>
</dbReference>
<name>K8F2H4_9CHLO</name>
<dbReference type="eggNOG" id="KOG2625">
    <property type="taxonomic scope" value="Eukaryota"/>
</dbReference>
<dbReference type="GeneID" id="19014643"/>
<dbReference type="PANTHER" id="PTHR13134:SF3">
    <property type="entry name" value="TRAFFICKING PROTEIN PARTICLE COMPLEX SUBUNIT 13"/>
    <property type="match status" value="1"/>
</dbReference>